<dbReference type="EMBL" id="CAADFA010000315">
    <property type="protein sequence ID" value="VFJ62342.1"/>
    <property type="molecule type" value="Genomic_DNA"/>
</dbReference>
<evidence type="ECO:0000256" key="1">
    <source>
        <dbReference type="ARBA" id="ARBA00001946"/>
    </source>
</evidence>
<dbReference type="Pfam" id="PF01926">
    <property type="entry name" value="MMR_HSR1"/>
    <property type="match status" value="1"/>
</dbReference>
<dbReference type="PROSITE" id="PS51706">
    <property type="entry name" value="G_ENGB"/>
    <property type="match status" value="1"/>
</dbReference>
<dbReference type="GO" id="GO:0005525">
    <property type="term" value="F:GTP binding"/>
    <property type="evidence" value="ECO:0007669"/>
    <property type="project" value="UniProtKB-UniRule"/>
</dbReference>
<evidence type="ECO:0000256" key="5">
    <source>
        <dbReference type="ARBA" id="ARBA00022741"/>
    </source>
</evidence>
<comment type="cofactor">
    <cofactor evidence="1">
        <name>Mg(2+)</name>
        <dbReference type="ChEBI" id="CHEBI:18420"/>
    </cofactor>
</comment>
<keyword evidence="5 10" id="KW-0547">Nucleotide-binding</keyword>
<proteinExistence type="inferred from homology"/>
<dbReference type="CDD" id="cd01876">
    <property type="entry name" value="YihA_EngB"/>
    <property type="match status" value="1"/>
</dbReference>
<dbReference type="GO" id="GO:0000917">
    <property type="term" value="P:division septum assembly"/>
    <property type="evidence" value="ECO:0007669"/>
    <property type="project" value="UniProtKB-KW"/>
</dbReference>
<reference evidence="15" key="1">
    <citation type="submission" date="2019-02" db="EMBL/GenBank/DDBJ databases">
        <authorList>
            <person name="Gruber-Vodicka R. H."/>
            <person name="Seah K. B. B."/>
        </authorList>
    </citation>
    <scope>NUCLEOTIDE SEQUENCE</scope>
    <source>
        <strain evidence="14">BECK_BZ163</strain>
        <strain evidence="15">BECK_BZ164</strain>
        <strain evidence="13">BECK_BZ165</strain>
    </source>
</reference>
<dbReference type="PANTHER" id="PTHR11649">
    <property type="entry name" value="MSS1/TRME-RELATED GTP-BINDING PROTEIN"/>
    <property type="match status" value="1"/>
</dbReference>
<evidence type="ECO:0000313" key="13">
    <source>
        <dbReference type="EMBL" id="VFJ62342.1"/>
    </source>
</evidence>
<dbReference type="SUPFAM" id="SSF52540">
    <property type="entry name" value="P-loop containing nucleoside triphosphate hydrolases"/>
    <property type="match status" value="1"/>
</dbReference>
<dbReference type="HAMAP" id="MF_00321">
    <property type="entry name" value="GTPase_EngB"/>
    <property type="match status" value="1"/>
</dbReference>
<dbReference type="PANTHER" id="PTHR11649:SF13">
    <property type="entry name" value="ENGB-TYPE G DOMAIN-CONTAINING PROTEIN"/>
    <property type="match status" value="1"/>
</dbReference>
<evidence type="ECO:0000313" key="15">
    <source>
        <dbReference type="EMBL" id="VFK19017.1"/>
    </source>
</evidence>
<organism evidence="15">
    <name type="scientific">Candidatus Kentrum sp. FM</name>
    <dbReference type="NCBI Taxonomy" id="2126340"/>
    <lineage>
        <taxon>Bacteria</taxon>
        <taxon>Pseudomonadati</taxon>
        <taxon>Pseudomonadota</taxon>
        <taxon>Gammaproteobacteria</taxon>
        <taxon>Candidatus Kentrum</taxon>
    </lineage>
</organism>
<dbReference type="GO" id="GO:0046872">
    <property type="term" value="F:metal ion binding"/>
    <property type="evidence" value="ECO:0007669"/>
    <property type="project" value="UniProtKB-KW"/>
</dbReference>
<evidence type="ECO:0000313" key="14">
    <source>
        <dbReference type="EMBL" id="VFJ71778.1"/>
    </source>
</evidence>
<keyword evidence="7 10" id="KW-0342">GTP-binding</keyword>
<dbReference type="GO" id="GO:0005829">
    <property type="term" value="C:cytosol"/>
    <property type="evidence" value="ECO:0007669"/>
    <property type="project" value="TreeGrafter"/>
</dbReference>
<comment type="function">
    <text evidence="10">Necessary for normal cell division and for the maintenance of normal septation.</text>
</comment>
<dbReference type="NCBIfam" id="TIGR03598">
    <property type="entry name" value="GTPase_YsxC"/>
    <property type="match status" value="1"/>
</dbReference>
<evidence type="ECO:0000259" key="12">
    <source>
        <dbReference type="PROSITE" id="PS51706"/>
    </source>
</evidence>
<sequence>MGTRNENTRAGADTHLLYGRAVFLCGAVRGAQLPPDRGGEVAFAGRSNVGKSSAINAITRVRSLARTSKTPGRTQQINFFQLDETRRLVDLPGYGYAKVPEALRRGWAAMVDDYLRQRRSLRGVVLLMDARRPLMALDWQLVQWCRVAGLAFCVVLTKCDKLSHGRALAARAETLNRLSRQDGDKAKDDKAKGNQAKDNKVKEDQGNNEPVIVFSASRGDGIGQVWECLDGWLNP</sequence>
<keyword evidence="9 10" id="KW-0131">Cell cycle</keyword>
<evidence type="ECO:0000256" key="7">
    <source>
        <dbReference type="ARBA" id="ARBA00023134"/>
    </source>
</evidence>
<evidence type="ECO:0000256" key="3">
    <source>
        <dbReference type="ARBA" id="ARBA00022618"/>
    </source>
</evidence>
<dbReference type="InterPro" id="IPR027417">
    <property type="entry name" value="P-loop_NTPase"/>
</dbReference>
<name>A0A450WPQ1_9GAMM</name>
<dbReference type="EMBL" id="CAADFL010000590">
    <property type="protein sequence ID" value="VFK19017.1"/>
    <property type="molecule type" value="Genomic_DNA"/>
</dbReference>
<comment type="similarity">
    <text evidence="2 10">Belongs to the TRAFAC class TrmE-Era-EngA-EngB-Septin-like GTPase superfamily. EngB GTPase family.</text>
</comment>
<gene>
    <name evidence="10" type="primary">engB</name>
    <name evidence="14" type="ORF">BECKFM1743A_GA0114220_106042</name>
    <name evidence="15" type="ORF">BECKFM1743B_GA0114221_105902</name>
    <name evidence="13" type="ORF">BECKFM1743C_GA0114222_103152</name>
</gene>
<evidence type="ECO:0000256" key="2">
    <source>
        <dbReference type="ARBA" id="ARBA00009638"/>
    </source>
</evidence>
<dbReference type="InterPro" id="IPR006073">
    <property type="entry name" value="GTP-bd"/>
</dbReference>
<dbReference type="Gene3D" id="3.40.50.300">
    <property type="entry name" value="P-loop containing nucleotide triphosphate hydrolases"/>
    <property type="match status" value="1"/>
</dbReference>
<protein>
    <recommendedName>
        <fullName evidence="10">Probable GTP-binding protein EngB</fullName>
    </recommendedName>
</protein>
<feature type="region of interest" description="Disordered" evidence="11">
    <location>
        <begin position="179"/>
        <end position="205"/>
    </location>
</feature>
<evidence type="ECO:0000256" key="10">
    <source>
        <dbReference type="HAMAP-Rule" id="MF_00321"/>
    </source>
</evidence>
<evidence type="ECO:0000256" key="6">
    <source>
        <dbReference type="ARBA" id="ARBA00022842"/>
    </source>
</evidence>
<keyword evidence="6" id="KW-0460">Magnesium</keyword>
<dbReference type="InterPro" id="IPR019987">
    <property type="entry name" value="GTP-bd_ribosome_bio_YsxC"/>
</dbReference>
<dbReference type="FunFam" id="3.40.50.300:FF:000098">
    <property type="entry name" value="Probable GTP-binding protein EngB"/>
    <property type="match status" value="1"/>
</dbReference>
<evidence type="ECO:0000256" key="9">
    <source>
        <dbReference type="ARBA" id="ARBA00023306"/>
    </source>
</evidence>
<evidence type="ECO:0000256" key="8">
    <source>
        <dbReference type="ARBA" id="ARBA00023210"/>
    </source>
</evidence>
<accession>A0A450WPQ1</accession>
<dbReference type="AlphaFoldDB" id="A0A450WPQ1"/>
<evidence type="ECO:0000256" key="11">
    <source>
        <dbReference type="SAM" id="MobiDB-lite"/>
    </source>
</evidence>
<keyword evidence="3 10" id="KW-0132">Cell division</keyword>
<dbReference type="InterPro" id="IPR030393">
    <property type="entry name" value="G_ENGB_dom"/>
</dbReference>
<feature type="domain" description="EngB-type G" evidence="12">
    <location>
        <begin position="37"/>
        <end position="235"/>
    </location>
</feature>
<evidence type="ECO:0000256" key="4">
    <source>
        <dbReference type="ARBA" id="ARBA00022723"/>
    </source>
</evidence>
<dbReference type="EMBL" id="CAADEZ010000604">
    <property type="protein sequence ID" value="VFJ71778.1"/>
    <property type="molecule type" value="Genomic_DNA"/>
</dbReference>
<keyword evidence="8 10" id="KW-0717">Septation</keyword>
<keyword evidence="4" id="KW-0479">Metal-binding</keyword>